<evidence type="ECO:0000259" key="6">
    <source>
        <dbReference type="PROSITE" id="PS50016"/>
    </source>
</evidence>
<feature type="region of interest" description="Disordered" evidence="5">
    <location>
        <begin position="236"/>
        <end position="296"/>
    </location>
</feature>
<proteinExistence type="predicted"/>
<dbReference type="PANTHER" id="PTHR16199">
    <property type="entry name" value="CONDENSIN-2 COMPLEX SUBUNIT G2"/>
    <property type="match status" value="1"/>
</dbReference>
<dbReference type="EMBL" id="BEGY01000015">
    <property type="protein sequence ID" value="GAX76010.1"/>
    <property type="molecule type" value="Genomic_DNA"/>
</dbReference>
<sequence>MLPRVITIPAVMSTSCMVDTCPLVRMAAIGGVSYLLNLYWELIPASTTAWLLSKLTGELAYDMSWPAVRCAVLEGLSLLVDNPHAQPVLKKALPQLASLLTDPSIKVREAMASLLAALSSCRNLHFYDIVPVDMMLDVMAHDSPIISTKIQALLVPTYFPCPEEGSARVAMLLKANPAAGQVFCQYLVSSCTHHNGHGHTFRAKVPIEHIVQLATDLKSHLLATCANMLRNATEGHAVQSNKKAKAGRCSKPGSAKQRGKTSAVGKRKKGARNSVADQEGGQVQPDDDDKASVVAEEDAETIESWTSILTGLAHVCYGLAGAVQLQLCGEGDVADVFPEDELLLLYEACPNESSRAVVLHITSSLPFLPASAAVRSRVVSDLCAGKLVQEASLDESSGVEPAALKTLAGVEGKELSGSAVQAAVHSLCSQCGGAKLVAMLLSSLNLRPSGTIHVPVGKQQAKKREPHSKVIVIDEDVMDNVCCLACGEGEPEESILLCDGCDDAYHMQCLRPAIKTVPEGSWFCHKCEEEIQHCVMGSKEALLCTSAALSIPEGRQALRSQGQYMTLLEGLQALSHQQGQLLLHIMSKSIDHTGDRSKADSMFGTASAIGLYCRAALHLSLSMVLEPDLEDGEAEEEVAPAHDIMGLPLSEGKLIGHISIEQALTRSVSALNEAVEMCEDMLDYCISTLLDSTSAICSSSDEAAVEWGDRRLLYCLEYLGSVLTVLADAQRLSVLDLGASADGVPRFCQLAHKILRVVTASCQGCVLPTMRTKQLLCTVLSMARQLAVQSAVALTAGTVEGEEGNPSPSLDQLVAEGPAGAEGLTSNHLIGQQATSLRQLDGLACQVLEQLKVPECQGLLKAVKGSLSSFLSALLDPKISLTSAREDDGLGSTLGDQAVSSDLTLIPRRDNTTTYSWLKIIAALVGQAVVSLDLKLPGSSSTTDEDLGGRRTRLKGGNQGTQTKGYHDVTDECDARGNRRNDVAGVRDDGSVSIQQDEVEAGQGVEDFNINVGTKSVSNAMTSAYDHALEQLAKEDPSTSLLCGLVLHMMKQQQQRLAGGNKQGQQVNAHKKTQGGEGSQGRELVQGGGLELLARVAADSWSWGGPLMEASLGAVYLMASLGFKGTQAHMRLRLSGSEVDTLLRLELLLKDAQSTFERAKMVSVHKQEGLPENALSISQKLSEFLRQLMA</sequence>
<dbReference type="PROSITE" id="PS51257">
    <property type="entry name" value="PROKAR_LIPOPROTEIN"/>
    <property type="match status" value="1"/>
</dbReference>
<gene>
    <name evidence="7" type="ORF">CEUSTIGMA_g3453.t1</name>
</gene>
<dbReference type="Proteomes" id="UP000232323">
    <property type="component" value="Unassembled WGS sequence"/>
</dbReference>
<dbReference type="SMART" id="SM00249">
    <property type="entry name" value="PHD"/>
    <property type="match status" value="1"/>
</dbReference>
<organism evidence="7 8">
    <name type="scientific">Chlamydomonas eustigma</name>
    <dbReference type="NCBI Taxonomy" id="1157962"/>
    <lineage>
        <taxon>Eukaryota</taxon>
        <taxon>Viridiplantae</taxon>
        <taxon>Chlorophyta</taxon>
        <taxon>core chlorophytes</taxon>
        <taxon>Chlorophyceae</taxon>
        <taxon>CS clade</taxon>
        <taxon>Chlamydomonadales</taxon>
        <taxon>Chlamydomonadaceae</taxon>
        <taxon>Chlamydomonas</taxon>
    </lineage>
</organism>
<feature type="domain" description="PHD-type" evidence="6">
    <location>
        <begin position="480"/>
        <end position="530"/>
    </location>
</feature>
<dbReference type="InterPro" id="IPR011011">
    <property type="entry name" value="Znf_FYVE_PHD"/>
</dbReference>
<dbReference type="PROSITE" id="PS01359">
    <property type="entry name" value="ZF_PHD_1"/>
    <property type="match status" value="1"/>
</dbReference>
<dbReference type="InterPro" id="IPR013083">
    <property type="entry name" value="Znf_RING/FYVE/PHD"/>
</dbReference>
<accession>A0A250WZS6</accession>
<dbReference type="AlphaFoldDB" id="A0A250WZS6"/>
<dbReference type="InterPro" id="IPR019786">
    <property type="entry name" value="Zinc_finger_PHD-type_CS"/>
</dbReference>
<keyword evidence="3" id="KW-0862">Zinc</keyword>
<dbReference type="InterPro" id="IPR001965">
    <property type="entry name" value="Znf_PHD"/>
</dbReference>
<dbReference type="PROSITE" id="PS50016">
    <property type="entry name" value="ZF_PHD_2"/>
    <property type="match status" value="1"/>
</dbReference>
<dbReference type="GO" id="GO:0008270">
    <property type="term" value="F:zinc ion binding"/>
    <property type="evidence" value="ECO:0007669"/>
    <property type="project" value="UniProtKB-KW"/>
</dbReference>
<dbReference type="GO" id="GO:0000070">
    <property type="term" value="P:mitotic sister chromatid segregation"/>
    <property type="evidence" value="ECO:0007669"/>
    <property type="project" value="TreeGrafter"/>
</dbReference>
<reference evidence="7 8" key="1">
    <citation type="submission" date="2017-08" db="EMBL/GenBank/DDBJ databases">
        <title>Acidophilic green algal genome provides insights into adaptation to an acidic environment.</title>
        <authorList>
            <person name="Hirooka S."/>
            <person name="Hirose Y."/>
            <person name="Kanesaki Y."/>
            <person name="Higuchi S."/>
            <person name="Fujiwara T."/>
            <person name="Onuma R."/>
            <person name="Era A."/>
            <person name="Ohbayashi R."/>
            <person name="Uzuka A."/>
            <person name="Nozaki H."/>
            <person name="Yoshikawa H."/>
            <person name="Miyagishima S.Y."/>
        </authorList>
    </citation>
    <scope>NUCLEOTIDE SEQUENCE [LARGE SCALE GENOMIC DNA]</scope>
    <source>
        <strain evidence="7 8">NIES-2499</strain>
    </source>
</reference>
<evidence type="ECO:0000256" key="3">
    <source>
        <dbReference type="ARBA" id="ARBA00022833"/>
    </source>
</evidence>
<dbReference type="STRING" id="1157962.A0A250WZS6"/>
<dbReference type="PANTHER" id="PTHR16199:SF4">
    <property type="entry name" value="CONDENSIN-2 COMPLEX SUBUNIT G2"/>
    <property type="match status" value="1"/>
</dbReference>
<dbReference type="InterPro" id="IPR016024">
    <property type="entry name" value="ARM-type_fold"/>
</dbReference>
<dbReference type="CDD" id="cd15545">
    <property type="entry name" value="PHD_BAZ2A_like"/>
    <property type="match status" value="1"/>
</dbReference>
<dbReference type="OrthoDB" id="515259at2759"/>
<evidence type="ECO:0000256" key="2">
    <source>
        <dbReference type="ARBA" id="ARBA00022771"/>
    </source>
</evidence>
<dbReference type="InterPro" id="IPR011989">
    <property type="entry name" value="ARM-like"/>
</dbReference>
<keyword evidence="8" id="KW-1185">Reference proteome</keyword>
<keyword evidence="1" id="KW-0479">Metal-binding</keyword>
<feature type="compositionally biased region" description="Acidic residues" evidence="5">
    <location>
        <begin position="285"/>
        <end position="296"/>
    </location>
</feature>
<comment type="caution">
    <text evidence="7">The sequence shown here is derived from an EMBL/GenBank/DDBJ whole genome shotgun (WGS) entry which is preliminary data.</text>
</comment>
<feature type="region of interest" description="Disordered" evidence="5">
    <location>
        <begin position="939"/>
        <end position="967"/>
    </location>
</feature>
<feature type="region of interest" description="Disordered" evidence="5">
    <location>
        <begin position="1054"/>
        <end position="1082"/>
    </location>
</feature>
<evidence type="ECO:0000313" key="8">
    <source>
        <dbReference type="Proteomes" id="UP000232323"/>
    </source>
</evidence>
<evidence type="ECO:0000256" key="4">
    <source>
        <dbReference type="PROSITE-ProRule" id="PRU00146"/>
    </source>
</evidence>
<dbReference type="Gene3D" id="3.30.40.10">
    <property type="entry name" value="Zinc/RING finger domain, C3HC4 (zinc finger)"/>
    <property type="match status" value="1"/>
</dbReference>
<dbReference type="GO" id="GO:0000796">
    <property type="term" value="C:condensin complex"/>
    <property type="evidence" value="ECO:0007669"/>
    <property type="project" value="TreeGrafter"/>
</dbReference>
<dbReference type="Pfam" id="PF00628">
    <property type="entry name" value="PHD"/>
    <property type="match status" value="1"/>
</dbReference>
<name>A0A250WZS6_9CHLO</name>
<dbReference type="SUPFAM" id="SSF57903">
    <property type="entry name" value="FYVE/PHD zinc finger"/>
    <property type="match status" value="1"/>
</dbReference>
<protein>
    <recommendedName>
        <fullName evidence="6">PHD-type domain-containing protein</fullName>
    </recommendedName>
</protein>
<dbReference type="GO" id="GO:0005634">
    <property type="term" value="C:nucleus"/>
    <property type="evidence" value="ECO:0007669"/>
    <property type="project" value="TreeGrafter"/>
</dbReference>
<evidence type="ECO:0000256" key="5">
    <source>
        <dbReference type="SAM" id="MobiDB-lite"/>
    </source>
</evidence>
<keyword evidence="2 4" id="KW-0863">Zinc-finger</keyword>
<dbReference type="InterPro" id="IPR019787">
    <property type="entry name" value="Znf_PHD-finger"/>
</dbReference>
<evidence type="ECO:0000256" key="1">
    <source>
        <dbReference type="ARBA" id="ARBA00022723"/>
    </source>
</evidence>
<dbReference type="Gene3D" id="1.25.10.10">
    <property type="entry name" value="Leucine-rich Repeat Variant"/>
    <property type="match status" value="1"/>
</dbReference>
<dbReference type="SUPFAM" id="SSF48371">
    <property type="entry name" value="ARM repeat"/>
    <property type="match status" value="1"/>
</dbReference>
<evidence type="ECO:0000313" key="7">
    <source>
        <dbReference type="EMBL" id="GAX76010.1"/>
    </source>
</evidence>